<evidence type="ECO:0000313" key="2">
    <source>
        <dbReference type="Proteomes" id="UP001500033"/>
    </source>
</evidence>
<gene>
    <name evidence="1" type="ORF">GCM10009576_087420</name>
</gene>
<name>A0ABN1SP42_9ACTN</name>
<dbReference type="Gene3D" id="1.10.260.40">
    <property type="entry name" value="lambda repressor-like DNA-binding domains"/>
    <property type="match status" value="1"/>
</dbReference>
<dbReference type="Proteomes" id="UP001500033">
    <property type="component" value="Unassembled WGS sequence"/>
</dbReference>
<reference evidence="1 2" key="1">
    <citation type="journal article" date="2019" name="Int. J. Syst. Evol. Microbiol.">
        <title>The Global Catalogue of Microorganisms (GCM) 10K type strain sequencing project: providing services to taxonomists for standard genome sequencing and annotation.</title>
        <authorList>
            <consortium name="The Broad Institute Genomics Platform"/>
            <consortium name="The Broad Institute Genome Sequencing Center for Infectious Disease"/>
            <person name="Wu L."/>
            <person name="Ma J."/>
        </authorList>
    </citation>
    <scope>NUCLEOTIDE SEQUENCE [LARGE SCALE GENOMIC DNA]</scope>
    <source>
        <strain evidence="1 2">JCM 11445</strain>
    </source>
</reference>
<organism evidence="1 2">
    <name type="scientific">Streptomyces rhizosphaericus</name>
    <dbReference type="NCBI Taxonomy" id="114699"/>
    <lineage>
        <taxon>Bacteria</taxon>
        <taxon>Bacillati</taxon>
        <taxon>Actinomycetota</taxon>
        <taxon>Actinomycetes</taxon>
        <taxon>Kitasatosporales</taxon>
        <taxon>Streptomycetaceae</taxon>
        <taxon>Streptomyces</taxon>
        <taxon>Streptomyces violaceusniger group</taxon>
    </lineage>
</organism>
<proteinExistence type="predicted"/>
<sequence length="159" mass="17394">MLSGMGHHPNPLHAIRINWCTNGLGAEMGGDERDEPHTLQEKIVYLLDHAFPDGAPSDREFCRIVESHGGALSHSYFGKLRKGQITEVRDETLQALALGFGIANWRFFKDQTDVVEDVMAGLALLAGTRTGDISGIAGRSIGEEGMSAEMLDFVLEQVR</sequence>
<accession>A0ABN1SP42</accession>
<dbReference type="EMBL" id="BAAAIE010000100">
    <property type="protein sequence ID" value="GAA0999249.1"/>
    <property type="molecule type" value="Genomic_DNA"/>
</dbReference>
<keyword evidence="2" id="KW-1185">Reference proteome</keyword>
<protein>
    <submittedName>
        <fullName evidence="1">Uncharacterized protein</fullName>
    </submittedName>
</protein>
<comment type="caution">
    <text evidence="1">The sequence shown here is derived from an EMBL/GenBank/DDBJ whole genome shotgun (WGS) entry which is preliminary data.</text>
</comment>
<evidence type="ECO:0000313" key="1">
    <source>
        <dbReference type="EMBL" id="GAA0999249.1"/>
    </source>
</evidence>
<dbReference type="InterPro" id="IPR010982">
    <property type="entry name" value="Lambda_DNA-bd_dom_sf"/>
</dbReference>